<keyword evidence="5" id="KW-1185">Reference proteome</keyword>
<proteinExistence type="predicted"/>
<name>A0ABR8W5I5_9MICO</name>
<dbReference type="InterPro" id="IPR000760">
    <property type="entry name" value="Inositol_monophosphatase-like"/>
</dbReference>
<dbReference type="Gene3D" id="3.40.190.80">
    <property type="match status" value="1"/>
</dbReference>
<dbReference type="RefSeq" id="WP_191712602.1">
    <property type="nucleotide sequence ID" value="NZ_JACSPX010000001.1"/>
</dbReference>
<dbReference type="Gene3D" id="3.30.540.10">
    <property type="entry name" value="Fructose-1,6-Bisphosphatase, subunit A, domain 1"/>
    <property type="match status" value="1"/>
</dbReference>
<reference evidence="4 5" key="1">
    <citation type="submission" date="2020-08" db="EMBL/GenBank/DDBJ databases">
        <title>A Genomic Blueprint of the Chicken Gut Microbiome.</title>
        <authorList>
            <person name="Gilroy R."/>
            <person name="Ravi A."/>
            <person name="Getino M."/>
            <person name="Pursley I."/>
            <person name="Horton D.L."/>
            <person name="Alikhan N.-F."/>
            <person name="Baker D."/>
            <person name="Gharbi K."/>
            <person name="Hall N."/>
            <person name="Watson M."/>
            <person name="Adriaenssens E.M."/>
            <person name="Foster-Nyarko E."/>
            <person name="Jarju S."/>
            <person name="Secka A."/>
            <person name="Antonio M."/>
            <person name="Oren A."/>
            <person name="Chaudhuri R."/>
            <person name="La Ragione R.M."/>
            <person name="Hildebrand F."/>
            <person name="Pallen M.J."/>
        </authorList>
    </citation>
    <scope>NUCLEOTIDE SEQUENCE [LARGE SCALE GENOMIC DNA]</scope>
    <source>
        <strain evidence="4 5">Re1</strain>
    </source>
</reference>
<organism evidence="4 5">
    <name type="scientific">Microbacterium commune</name>
    <dbReference type="NCBI Taxonomy" id="2762219"/>
    <lineage>
        <taxon>Bacteria</taxon>
        <taxon>Bacillati</taxon>
        <taxon>Actinomycetota</taxon>
        <taxon>Actinomycetes</taxon>
        <taxon>Micrococcales</taxon>
        <taxon>Microbacteriaceae</taxon>
        <taxon>Microbacterium</taxon>
    </lineage>
</organism>
<sequence>MTDVTLESRTLRRTAVGAALGVGDQLRAAFRAPMQRDFKRDAHDIVTVHDKAAEKSITTVLLSGHPDSMIVGEEGGVSGSGRVQWHIDPIDGTSNFARGLAYWCVSIAAVIEERVVAGVVFDPMAGNVFSADLTGAWLGDDPLTSRAAAAEIDATVVSSFPNPKDTWLFGETAYEAQARLVDAFQAVRNFGSGALNLAHVAAGWADATMGFYTNSWDISAGGFILQQAGGSIQGLAGGEHRETFHTSPDYYAVGEGGDYPTLADVMRTWSSRYDATSPPPRR</sequence>
<evidence type="ECO:0000313" key="5">
    <source>
        <dbReference type="Proteomes" id="UP000611521"/>
    </source>
</evidence>
<evidence type="ECO:0000256" key="1">
    <source>
        <dbReference type="ARBA" id="ARBA00022723"/>
    </source>
</evidence>
<dbReference type="SUPFAM" id="SSF56655">
    <property type="entry name" value="Carbohydrate phosphatase"/>
    <property type="match status" value="1"/>
</dbReference>
<accession>A0ABR8W5I5</accession>
<dbReference type="PANTHER" id="PTHR20854:SF4">
    <property type="entry name" value="INOSITOL-1-MONOPHOSPHATASE-RELATED"/>
    <property type="match status" value="1"/>
</dbReference>
<dbReference type="PANTHER" id="PTHR20854">
    <property type="entry name" value="INOSITOL MONOPHOSPHATASE"/>
    <property type="match status" value="1"/>
</dbReference>
<dbReference type="PROSITE" id="PS00629">
    <property type="entry name" value="IMP_1"/>
    <property type="match status" value="1"/>
</dbReference>
<dbReference type="PRINTS" id="PR00377">
    <property type="entry name" value="IMPHPHTASES"/>
</dbReference>
<evidence type="ECO:0000256" key="2">
    <source>
        <dbReference type="ARBA" id="ARBA00022801"/>
    </source>
</evidence>
<gene>
    <name evidence="4" type="ORF">H9633_07130</name>
</gene>
<dbReference type="InterPro" id="IPR020583">
    <property type="entry name" value="Inositol_monoP_metal-BS"/>
</dbReference>
<dbReference type="Pfam" id="PF00459">
    <property type="entry name" value="Inositol_P"/>
    <property type="match status" value="1"/>
</dbReference>
<comment type="caution">
    <text evidence="4">The sequence shown here is derived from an EMBL/GenBank/DDBJ whole genome shotgun (WGS) entry which is preliminary data.</text>
</comment>
<dbReference type="Proteomes" id="UP000611521">
    <property type="component" value="Unassembled WGS sequence"/>
</dbReference>
<evidence type="ECO:0000313" key="4">
    <source>
        <dbReference type="EMBL" id="MBD8012071.1"/>
    </source>
</evidence>
<keyword evidence="1" id="KW-0479">Metal-binding</keyword>
<keyword evidence="3" id="KW-0460">Magnesium</keyword>
<keyword evidence="2" id="KW-0378">Hydrolase</keyword>
<dbReference type="EMBL" id="JACSPX010000001">
    <property type="protein sequence ID" value="MBD8012071.1"/>
    <property type="molecule type" value="Genomic_DNA"/>
</dbReference>
<protein>
    <submittedName>
        <fullName evidence="4">Inositol monophosphatase</fullName>
    </submittedName>
</protein>
<evidence type="ECO:0000256" key="3">
    <source>
        <dbReference type="ARBA" id="ARBA00022842"/>
    </source>
</evidence>